<evidence type="ECO:0000256" key="3">
    <source>
        <dbReference type="ARBA" id="ARBA00022448"/>
    </source>
</evidence>
<comment type="subunit">
    <text evidence="10">Homopentamer.</text>
</comment>
<evidence type="ECO:0000256" key="8">
    <source>
        <dbReference type="ARBA" id="ARBA00023136"/>
    </source>
</evidence>
<dbReference type="InterPro" id="IPR036019">
    <property type="entry name" value="MscL_channel"/>
</dbReference>
<keyword evidence="5 10" id="KW-0812">Transmembrane</keyword>
<feature type="transmembrane region" description="Helical" evidence="10">
    <location>
        <begin position="64"/>
        <end position="87"/>
    </location>
</feature>
<dbReference type="NCBIfam" id="TIGR00220">
    <property type="entry name" value="mscL"/>
    <property type="match status" value="1"/>
</dbReference>
<evidence type="ECO:0000256" key="7">
    <source>
        <dbReference type="ARBA" id="ARBA00023065"/>
    </source>
</evidence>
<dbReference type="HAMAP" id="MF_00115">
    <property type="entry name" value="MscL"/>
    <property type="match status" value="1"/>
</dbReference>
<dbReference type="STRING" id="1441095.AM592_14765"/>
<evidence type="ECO:0000256" key="4">
    <source>
        <dbReference type="ARBA" id="ARBA00022475"/>
    </source>
</evidence>
<gene>
    <name evidence="10" type="primary">mscL</name>
    <name evidence="11" type="ORF">AM592_14765</name>
</gene>
<evidence type="ECO:0000256" key="2">
    <source>
        <dbReference type="ARBA" id="ARBA00007254"/>
    </source>
</evidence>
<dbReference type="SUPFAM" id="SSF81330">
    <property type="entry name" value="Gated mechanosensitive channel"/>
    <property type="match status" value="1"/>
</dbReference>
<accession>A0A0M5JM62</accession>
<dbReference type="InterPro" id="IPR019823">
    <property type="entry name" value="Mechanosensitive_channel_CS"/>
</dbReference>
<keyword evidence="9 10" id="KW-0407">Ion channel</keyword>
<keyword evidence="4 10" id="KW-1003">Cell membrane</keyword>
<evidence type="ECO:0000256" key="1">
    <source>
        <dbReference type="ARBA" id="ARBA00004651"/>
    </source>
</evidence>
<reference evidence="11 12" key="2">
    <citation type="journal article" date="2016" name="Int. J. Syst. Evol. Microbiol.">
        <title>Bacillus gobiensis sp. nov., isolated from a soil sample.</title>
        <authorList>
            <person name="Liu B."/>
            <person name="Liu G.H."/>
            <person name="Cetin S."/>
            <person name="Schumann P."/>
            <person name="Pan Z.Z."/>
            <person name="Chen Q.Q."/>
        </authorList>
    </citation>
    <scope>NUCLEOTIDE SEQUENCE [LARGE SCALE GENOMIC DNA]</scope>
    <source>
        <strain evidence="11 12">FJAT-4402</strain>
    </source>
</reference>
<keyword evidence="8 10" id="KW-0472">Membrane</keyword>
<dbReference type="Proteomes" id="UP000067625">
    <property type="component" value="Chromosome"/>
</dbReference>
<comment type="function">
    <text evidence="10">Channel that opens in response to stretch forces in the membrane lipid bilayer. May participate in the regulation of osmotic pressure changes within the cell.</text>
</comment>
<dbReference type="GO" id="GO:0005886">
    <property type="term" value="C:plasma membrane"/>
    <property type="evidence" value="ECO:0007669"/>
    <property type="project" value="UniProtKB-SubCell"/>
</dbReference>
<dbReference type="PATRIC" id="fig|1441095.3.peg.3259"/>
<dbReference type="GO" id="GO:0008381">
    <property type="term" value="F:mechanosensitive monoatomic ion channel activity"/>
    <property type="evidence" value="ECO:0007669"/>
    <property type="project" value="UniProtKB-UniRule"/>
</dbReference>
<feature type="transmembrane region" description="Helical" evidence="10">
    <location>
        <begin position="12"/>
        <end position="31"/>
    </location>
</feature>
<evidence type="ECO:0000313" key="11">
    <source>
        <dbReference type="EMBL" id="ALC82701.1"/>
    </source>
</evidence>
<evidence type="ECO:0000256" key="9">
    <source>
        <dbReference type="ARBA" id="ARBA00023303"/>
    </source>
</evidence>
<name>A0A0M5JM62_9BACI</name>
<dbReference type="PRINTS" id="PR01264">
    <property type="entry name" value="MECHCHANNEL"/>
</dbReference>
<dbReference type="Gene3D" id="1.10.1200.120">
    <property type="entry name" value="Large-conductance mechanosensitive channel, MscL, domain 1"/>
    <property type="match status" value="1"/>
</dbReference>
<evidence type="ECO:0000256" key="10">
    <source>
        <dbReference type="HAMAP-Rule" id="MF_00115"/>
    </source>
</evidence>
<dbReference type="Pfam" id="PF01741">
    <property type="entry name" value="MscL"/>
    <property type="match status" value="1"/>
</dbReference>
<dbReference type="RefSeq" id="WP_053604510.1">
    <property type="nucleotide sequence ID" value="NZ_CP012600.1"/>
</dbReference>
<keyword evidence="12" id="KW-1185">Reference proteome</keyword>
<dbReference type="InterPro" id="IPR001185">
    <property type="entry name" value="MS_channel"/>
</dbReference>
<dbReference type="PANTHER" id="PTHR30266">
    <property type="entry name" value="MECHANOSENSITIVE CHANNEL MSCL"/>
    <property type="match status" value="1"/>
</dbReference>
<dbReference type="PANTHER" id="PTHR30266:SF2">
    <property type="entry name" value="LARGE-CONDUCTANCE MECHANOSENSITIVE CHANNEL"/>
    <property type="match status" value="1"/>
</dbReference>
<dbReference type="PROSITE" id="PS01327">
    <property type="entry name" value="MSCL"/>
    <property type="match status" value="1"/>
</dbReference>
<dbReference type="OrthoDB" id="9810350at2"/>
<evidence type="ECO:0000256" key="6">
    <source>
        <dbReference type="ARBA" id="ARBA00022989"/>
    </source>
</evidence>
<dbReference type="AlphaFoldDB" id="A0A0M5JM62"/>
<comment type="subcellular location">
    <subcellularLocation>
        <location evidence="1 10">Cell membrane</location>
        <topology evidence="1 10">Multi-pass membrane protein</topology>
    </subcellularLocation>
</comment>
<dbReference type="InterPro" id="IPR037673">
    <property type="entry name" value="MSC/AndL"/>
</dbReference>
<protein>
    <recommendedName>
        <fullName evidence="10">Large-conductance mechanosensitive channel</fullName>
    </recommendedName>
</protein>
<comment type="similarity">
    <text evidence="2 10">Belongs to the MscL family.</text>
</comment>
<evidence type="ECO:0000313" key="12">
    <source>
        <dbReference type="Proteomes" id="UP000067625"/>
    </source>
</evidence>
<dbReference type="EMBL" id="CP012600">
    <property type="protein sequence ID" value="ALC82701.1"/>
    <property type="molecule type" value="Genomic_DNA"/>
</dbReference>
<sequence length="121" mass="14024">MWKEFKAFAIKGNIIDLAIAVIIGSAFSKIVTSLVNDIIMPVVLLLIGRVDFSSLTYYDIKYGAFIQTVVNFFIVAFSIFIVIRYVLRHKKKEEVKETPVDPQEELLREIRDLLKNERERT</sequence>
<organism evidence="11 12">
    <name type="scientific">Bacillus gobiensis</name>
    <dbReference type="NCBI Taxonomy" id="1441095"/>
    <lineage>
        <taxon>Bacteria</taxon>
        <taxon>Bacillati</taxon>
        <taxon>Bacillota</taxon>
        <taxon>Bacilli</taxon>
        <taxon>Bacillales</taxon>
        <taxon>Bacillaceae</taxon>
        <taxon>Bacillus</taxon>
    </lineage>
</organism>
<proteinExistence type="inferred from homology"/>
<evidence type="ECO:0000256" key="5">
    <source>
        <dbReference type="ARBA" id="ARBA00022692"/>
    </source>
</evidence>
<keyword evidence="3 10" id="KW-0813">Transport</keyword>
<keyword evidence="6 10" id="KW-1133">Transmembrane helix</keyword>
<reference evidence="12" key="1">
    <citation type="submission" date="2015-08" db="EMBL/GenBank/DDBJ databases">
        <title>Genome sequencing project for genomic taxonomy and phylogenomics of Bacillus-like bacteria.</title>
        <authorList>
            <person name="Liu B."/>
            <person name="Wang J."/>
            <person name="Zhu Y."/>
            <person name="Liu G."/>
            <person name="Chen Q."/>
            <person name="Chen Z."/>
            <person name="Lan J."/>
            <person name="Che J."/>
            <person name="Ge C."/>
            <person name="Shi H."/>
            <person name="Pan Z."/>
            <person name="Liu X."/>
        </authorList>
    </citation>
    <scope>NUCLEOTIDE SEQUENCE [LARGE SCALE GENOMIC DNA]</scope>
    <source>
        <strain evidence="12">FJAT-4402</strain>
    </source>
</reference>
<keyword evidence="7 10" id="KW-0406">Ion transport</keyword>